<feature type="compositionally biased region" description="Pro residues" evidence="13">
    <location>
        <begin position="1099"/>
        <end position="1109"/>
    </location>
</feature>
<feature type="compositionally biased region" description="Basic residues" evidence="13">
    <location>
        <begin position="1000"/>
        <end position="1010"/>
    </location>
</feature>
<dbReference type="SUPFAM" id="SSF49265">
    <property type="entry name" value="Fibronectin type III"/>
    <property type="match status" value="2"/>
</dbReference>
<dbReference type="FunFam" id="2.60.40.10:FF:000008">
    <property type="entry name" value="roundabout homolog 2 isoform X2"/>
    <property type="match status" value="1"/>
</dbReference>
<keyword evidence="6" id="KW-0677">Repeat</keyword>
<evidence type="ECO:0000256" key="13">
    <source>
        <dbReference type="SAM" id="MobiDB-lite"/>
    </source>
</evidence>
<dbReference type="SUPFAM" id="SSF48726">
    <property type="entry name" value="Immunoglobulin"/>
    <property type="match status" value="5"/>
</dbReference>
<sequence length="1186" mass="127072">MGDEDKVSERERESVIVQGQYRSPRITEHPADVVVPKNEPVTLNCKAEGRPQPDIEWWKDGQRLVLGPGTHRILLPTGSLFFLRLQHGRKEHDDGVYWCVARNQAGAASSRNATLQVAVLREDFKEQPSDMTVAAGGTALLECGPPKGIPEPSVFWKKNSKVVELESSKRIRLVDGHNLMISEVEQADQGVYQCVAQNVVGHRESTSATLTVHVKPYFLVEPQPVTVAVRGDTVELACAVGGDPTPNVIWRREDGLKPQGRAHVTDAKALRIETLVLADQGVYICTAENSVGTITSRALLTVHSPPVLTMTPKDVKVAVNSLAVLECGAEGNPPPLLFWNREGSQQLMWPGNSYGHLHVTSMEDIPPPIVEIGPANQTLPLQSVATLPCRARGSPAPKIKWYKNGSPIDGAKAARLTIMPTGTLQIDDLQVNDSGLYTCTASSDSGETSWSASLTVEKTPGGQLHRSGDPSTFPGAPGTPRAANATHDSVLLSWQPGDNHSPLLGYTVEYFSSDLQTGWVTAARRVTSQAATISDLKPDTSYVFVVRAENTHGLSVPSNISAEIRTLRAGERAMPHQLMLEARQRLDTRVLALKALTPITSTSVKISWEVIGGDEFVEGLYVYYQEVALLTAALQKFDMITVLNAGATSYTVSNLSKYTKYEFFLVPFFKSIEGQPSNSRVVETLEDIPSAPPENIQSGMINASAAYVRWSTPHKQHHNGVLVGYKIQIKGNTSKVLAEISLNATTTSIFLNNLTLGSVYRAQVAAFTRVGAGPWSDPVALPTDRPGAFAQQTSSSPWLALFLCLLMLSILLGSLATIFLKRRNTTVTKQLGHCPVNANELCHLNLLHGNGGGMMVGGGGGGMGGGGGGKETLWIDRGWNGGGGLGEKETETKLLSMGGECGDYAEVNNPRNLTTFYNNRNQQPNHINPTPYATTTLINSNKSDHSDSHFVQSTPSTSSDVKTSTSGESTSRHINSYDQGSPDHRAMSDLGPTYGDDNHHHHHHRHHHRDRLGGGGGGGVNQGGGSTAVCSSMPNWSEFLPPPPQHPPPGSPRLVKRNQGAAPGGGYRQMSNGGGYQPAGSCVSSQGSDTCVSHRHHPPPQQRPPPVPTFPQSHMPTMNGGGGGGGASDNSSLCSYNNSSSCYQPGGGGGGGGSSSSRSQHNANAIADSCYETTSLLHSHHNLPHY</sequence>
<dbReference type="SMART" id="SM00060">
    <property type="entry name" value="FN3"/>
    <property type="match status" value="3"/>
</dbReference>
<dbReference type="AlphaFoldDB" id="A0A482X1K8"/>
<feature type="non-terminal residue" evidence="17">
    <location>
        <position position="1186"/>
    </location>
</feature>
<dbReference type="FunFam" id="2.60.40.10:FF:000189">
    <property type="entry name" value="Neogenin isoform 3"/>
    <property type="match status" value="1"/>
</dbReference>
<organism evidence="17 18">
    <name type="scientific">Laodelphax striatellus</name>
    <name type="common">Small brown planthopper</name>
    <name type="synonym">Delphax striatella</name>
    <dbReference type="NCBI Taxonomy" id="195883"/>
    <lineage>
        <taxon>Eukaryota</taxon>
        <taxon>Metazoa</taxon>
        <taxon>Ecdysozoa</taxon>
        <taxon>Arthropoda</taxon>
        <taxon>Hexapoda</taxon>
        <taxon>Insecta</taxon>
        <taxon>Pterygota</taxon>
        <taxon>Neoptera</taxon>
        <taxon>Paraneoptera</taxon>
        <taxon>Hemiptera</taxon>
        <taxon>Auchenorrhyncha</taxon>
        <taxon>Fulgoroidea</taxon>
        <taxon>Delphacidae</taxon>
        <taxon>Criomorphinae</taxon>
        <taxon>Laodelphax</taxon>
    </lineage>
</organism>
<evidence type="ECO:0000313" key="17">
    <source>
        <dbReference type="EMBL" id="RZF39633.1"/>
    </source>
</evidence>
<evidence type="ECO:0000256" key="2">
    <source>
        <dbReference type="ARBA" id="ARBA00004236"/>
    </source>
</evidence>
<evidence type="ECO:0000256" key="7">
    <source>
        <dbReference type="ARBA" id="ARBA00022889"/>
    </source>
</evidence>
<feature type="compositionally biased region" description="Pro residues" evidence="13">
    <location>
        <begin position="1040"/>
        <end position="1051"/>
    </location>
</feature>
<dbReference type="PANTHER" id="PTHR44170:SF60">
    <property type="entry name" value="ROUNDABOUT HOMOLOG 1"/>
    <property type="match status" value="1"/>
</dbReference>
<feature type="transmembrane region" description="Helical" evidence="14">
    <location>
        <begin position="798"/>
        <end position="820"/>
    </location>
</feature>
<keyword evidence="10" id="KW-1015">Disulfide bond</keyword>
<feature type="domain" description="Ig-like" evidence="15">
    <location>
        <begin position="122"/>
        <end position="211"/>
    </location>
</feature>
<dbReference type="InterPro" id="IPR013783">
    <property type="entry name" value="Ig-like_fold"/>
</dbReference>
<dbReference type="InterPro" id="IPR003599">
    <property type="entry name" value="Ig_sub"/>
</dbReference>
<dbReference type="EMBL" id="QKKF02019844">
    <property type="protein sequence ID" value="RZF39633.1"/>
    <property type="molecule type" value="Genomic_DNA"/>
</dbReference>
<dbReference type="PANTHER" id="PTHR44170">
    <property type="entry name" value="PROTEIN SIDEKICK"/>
    <property type="match status" value="1"/>
</dbReference>
<evidence type="ECO:0000256" key="8">
    <source>
        <dbReference type="ARBA" id="ARBA00022989"/>
    </source>
</evidence>
<feature type="domain" description="Fibronectin type-III" evidence="16">
    <location>
        <begin position="692"/>
        <end position="786"/>
    </location>
</feature>
<dbReference type="SMART" id="SM00409">
    <property type="entry name" value="IG"/>
    <property type="match status" value="4"/>
</dbReference>
<feature type="domain" description="Ig-like" evidence="15">
    <location>
        <begin position="306"/>
        <end position="345"/>
    </location>
</feature>
<dbReference type="FunFam" id="2.60.40.10:FF:000005">
    <property type="entry name" value="Neuronal cell adhesion molecule"/>
    <property type="match status" value="1"/>
</dbReference>
<keyword evidence="3" id="KW-1003">Cell membrane</keyword>
<accession>A0A482X1K8</accession>
<dbReference type="GO" id="GO:0098609">
    <property type="term" value="P:cell-cell adhesion"/>
    <property type="evidence" value="ECO:0007669"/>
    <property type="project" value="UniProtKB-ARBA"/>
</dbReference>
<feature type="domain" description="Fibronectin type-III" evidence="16">
    <location>
        <begin position="589"/>
        <end position="687"/>
    </location>
</feature>
<feature type="compositionally biased region" description="Polar residues" evidence="13">
    <location>
        <begin position="949"/>
        <end position="979"/>
    </location>
</feature>
<keyword evidence="5" id="KW-0732">Signal</keyword>
<evidence type="ECO:0000256" key="14">
    <source>
        <dbReference type="SAM" id="Phobius"/>
    </source>
</evidence>
<dbReference type="SMART" id="SM00408">
    <property type="entry name" value="IGc2"/>
    <property type="match status" value="4"/>
</dbReference>
<dbReference type="SMR" id="A0A482X1K8"/>
<dbReference type="Pfam" id="PF07679">
    <property type="entry name" value="I-set"/>
    <property type="match status" value="3"/>
</dbReference>
<evidence type="ECO:0000256" key="6">
    <source>
        <dbReference type="ARBA" id="ARBA00022737"/>
    </source>
</evidence>
<feature type="compositionally biased region" description="Gly residues" evidence="13">
    <location>
        <begin position="1013"/>
        <end position="1026"/>
    </location>
</feature>
<proteinExistence type="predicted"/>
<feature type="region of interest" description="Disordered" evidence="13">
    <location>
        <begin position="918"/>
        <end position="1131"/>
    </location>
</feature>
<evidence type="ECO:0000256" key="11">
    <source>
        <dbReference type="ARBA" id="ARBA00023180"/>
    </source>
</evidence>
<keyword evidence="18" id="KW-1185">Reference proteome</keyword>
<dbReference type="Gene3D" id="2.60.40.10">
    <property type="entry name" value="Immunoglobulins"/>
    <property type="match status" value="8"/>
</dbReference>
<keyword evidence="12" id="KW-0393">Immunoglobulin domain</keyword>
<dbReference type="STRING" id="195883.A0A482X1K8"/>
<feature type="domain" description="Ig-like" evidence="15">
    <location>
        <begin position="216"/>
        <end position="301"/>
    </location>
</feature>
<dbReference type="GO" id="GO:0007399">
    <property type="term" value="P:nervous system development"/>
    <property type="evidence" value="ECO:0007669"/>
    <property type="project" value="UniProtKB-ARBA"/>
</dbReference>
<feature type="domain" description="Ig-like" evidence="15">
    <location>
        <begin position="367"/>
        <end position="455"/>
    </location>
</feature>
<dbReference type="FunCoup" id="A0A482X1K8">
    <property type="interactions" value="253"/>
</dbReference>
<evidence type="ECO:0008006" key="19">
    <source>
        <dbReference type="Google" id="ProtNLM"/>
    </source>
</evidence>
<dbReference type="InterPro" id="IPR007110">
    <property type="entry name" value="Ig-like_dom"/>
</dbReference>
<evidence type="ECO:0000259" key="15">
    <source>
        <dbReference type="PROSITE" id="PS50835"/>
    </source>
</evidence>
<feature type="domain" description="Fibronectin type-III" evidence="16">
    <location>
        <begin position="476"/>
        <end position="569"/>
    </location>
</feature>
<evidence type="ECO:0000256" key="1">
    <source>
        <dbReference type="ARBA" id="ARBA00004167"/>
    </source>
</evidence>
<keyword evidence="7" id="KW-0130">Cell adhesion</keyword>
<gene>
    <name evidence="17" type="ORF">LSTR_LSTR001154</name>
</gene>
<feature type="region of interest" description="Disordered" evidence="13">
    <location>
        <begin position="459"/>
        <end position="482"/>
    </location>
</feature>
<dbReference type="InParanoid" id="A0A482X1K8"/>
<dbReference type="InterPro" id="IPR013098">
    <property type="entry name" value="Ig_I-set"/>
</dbReference>
<keyword evidence="9 14" id="KW-0472">Membrane</keyword>
<dbReference type="Pfam" id="PF13927">
    <property type="entry name" value="Ig_3"/>
    <property type="match status" value="1"/>
</dbReference>
<dbReference type="GO" id="GO:0030154">
    <property type="term" value="P:cell differentiation"/>
    <property type="evidence" value="ECO:0007669"/>
    <property type="project" value="UniProtKB-ARBA"/>
</dbReference>
<evidence type="ECO:0000256" key="10">
    <source>
        <dbReference type="ARBA" id="ARBA00023157"/>
    </source>
</evidence>
<name>A0A482X1K8_LAOST</name>
<evidence type="ECO:0000259" key="16">
    <source>
        <dbReference type="PROSITE" id="PS50853"/>
    </source>
</evidence>
<keyword evidence="11" id="KW-0325">Glycoprotein</keyword>
<dbReference type="InterPro" id="IPR036179">
    <property type="entry name" value="Ig-like_dom_sf"/>
</dbReference>
<dbReference type="InterPro" id="IPR003598">
    <property type="entry name" value="Ig_sub2"/>
</dbReference>
<dbReference type="FunFam" id="2.60.40.10:FF:001167">
    <property type="entry name" value="Roundabout 2, isoform B"/>
    <property type="match status" value="1"/>
</dbReference>
<feature type="compositionally biased region" description="Basic and acidic residues" evidence="13">
    <location>
        <begin position="1"/>
        <end position="14"/>
    </location>
</feature>
<feature type="compositionally biased region" description="Gly residues" evidence="13">
    <location>
        <begin position="1062"/>
        <end position="1077"/>
    </location>
</feature>
<dbReference type="FunFam" id="2.60.40.10:FF:000026">
    <property type="entry name" value="roundabout homolog 2 isoform X1"/>
    <property type="match status" value="1"/>
</dbReference>
<comment type="caution">
    <text evidence="17">The sequence shown here is derived from an EMBL/GenBank/DDBJ whole genome shotgun (WGS) entry which is preliminary data.</text>
</comment>
<dbReference type="GO" id="GO:0009653">
    <property type="term" value="P:anatomical structure morphogenesis"/>
    <property type="evidence" value="ECO:0007669"/>
    <property type="project" value="UniProtKB-ARBA"/>
</dbReference>
<evidence type="ECO:0000256" key="5">
    <source>
        <dbReference type="ARBA" id="ARBA00022729"/>
    </source>
</evidence>
<feature type="domain" description="Ig-like" evidence="15">
    <location>
        <begin position="24"/>
        <end position="116"/>
    </location>
</feature>
<comment type="subcellular location">
    <subcellularLocation>
        <location evidence="2">Cell membrane</location>
    </subcellularLocation>
    <subcellularLocation>
        <location evidence="1">Membrane</location>
        <topology evidence="1">Single-pass membrane protein</topology>
    </subcellularLocation>
</comment>
<dbReference type="FunFam" id="2.60.40.10:FF:000028">
    <property type="entry name" value="Neuronal cell adhesion molecule"/>
    <property type="match status" value="1"/>
</dbReference>
<dbReference type="PROSITE" id="PS50853">
    <property type="entry name" value="FN3"/>
    <property type="match status" value="3"/>
</dbReference>
<evidence type="ECO:0000313" key="18">
    <source>
        <dbReference type="Proteomes" id="UP000291343"/>
    </source>
</evidence>
<dbReference type="CDD" id="cd00063">
    <property type="entry name" value="FN3"/>
    <property type="match status" value="3"/>
</dbReference>
<feature type="compositionally biased region" description="Polar residues" evidence="13">
    <location>
        <begin position="1082"/>
        <end position="1091"/>
    </location>
</feature>
<evidence type="ECO:0000256" key="9">
    <source>
        <dbReference type="ARBA" id="ARBA00023136"/>
    </source>
</evidence>
<feature type="compositionally biased region" description="Polar residues" evidence="13">
    <location>
        <begin position="918"/>
        <end position="941"/>
    </location>
</feature>
<dbReference type="Pfam" id="PF00041">
    <property type="entry name" value="fn3"/>
    <property type="match status" value="2"/>
</dbReference>
<dbReference type="OrthoDB" id="428111at2759"/>
<reference evidence="17 18" key="1">
    <citation type="journal article" date="2017" name="Gigascience">
        <title>Genome sequence of the small brown planthopper, Laodelphax striatellus.</title>
        <authorList>
            <person name="Zhu J."/>
            <person name="Jiang F."/>
            <person name="Wang X."/>
            <person name="Yang P."/>
            <person name="Bao Y."/>
            <person name="Zhao W."/>
            <person name="Wang W."/>
            <person name="Lu H."/>
            <person name="Wang Q."/>
            <person name="Cui N."/>
            <person name="Li J."/>
            <person name="Chen X."/>
            <person name="Luo L."/>
            <person name="Yu J."/>
            <person name="Kang L."/>
            <person name="Cui F."/>
        </authorList>
    </citation>
    <scope>NUCLEOTIDE SEQUENCE [LARGE SCALE GENOMIC DNA]</scope>
    <source>
        <strain evidence="17">Lst14</strain>
    </source>
</reference>
<evidence type="ECO:0000256" key="3">
    <source>
        <dbReference type="ARBA" id="ARBA00022475"/>
    </source>
</evidence>
<dbReference type="Proteomes" id="UP000291343">
    <property type="component" value="Unassembled WGS sequence"/>
</dbReference>
<dbReference type="PROSITE" id="PS50835">
    <property type="entry name" value="IG_LIKE"/>
    <property type="match status" value="5"/>
</dbReference>
<dbReference type="InterPro" id="IPR036116">
    <property type="entry name" value="FN3_sf"/>
</dbReference>
<dbReference type="GO" id="GO:0005886">
    <property type="term" value="C:plasma membrane"/>
    <property type="evidence" value="ECO:0007669"/>
    <property type="project" value="UniProtKB-SubCell"/>
</dbReference>
<feature type="region of interest" description="Disordered" evidence="13">
    <location>
        <begin position="1"/>
        <end position="21"/>
    </location>
</feature>
<evidence type="ECO:0000256" key="12">
    <source>
        <dbReference type="ARBA" id="ARBA00023319"/>
    </source>
</evidence>
<protein>
    <recommendedName>
        <fullName evidence="19">Roundabout</fullName>
    </recommendedName>
</protein>
<dbReference type="InterPro" id="IPR003961">
    <property type="entry name" value="FN3_dom"/>
</dbReference>
<evidence type="ECO:0000256" key="4">
    <source>
        <dbReference type="ARBA" id="ARBA00022692"/>
    </source>
</evidence>
<keyword evidence="8 14" id="KW-1133">Transmembrane helix</keyword>
<keyword evidence="4 14" id="KW-0812">Transmembrane</keyword>